<proteinExistence type="predicted"/>
<evidence type="ECO:0000313" key="2">
    <source>
        <dbReference type="Proteomes" id="UP000283975"/>
    </source>
</evidence>
<name>A0A414AUP2_9FIRM</name>
<dbReference type="Proteomes" id="UP000283975">
    <property type="component" value="Unassembled WGS sequence"/>
</dbReference>
<dbReference type="EMBL" id="QSHZ01000015">
    <property type="protein sequence ID" value="RHC55326.1"/>
    <property type="molecule type" value="Genomic_DNA"/>
</dbReference>
<dbReference type="AlphaFoldDB" id="A0A414AUP2"/>
<sequence length="126" mass="14108">MTNSDYLNHENVEIEFIDTIKSSKNDIKNMIAGYGLSQVSDKIFFSPTSYPNQTSMWEYVDYSELNLSTTSNVVPVTIILDGNNQIRYAANNRFSLTKVDCVIETLLNEGESETVPAETVPDETAP</sequence>
<feature type="non-terminal residue" evidence="1">
    <location>
        <position position="126"/>
    </location>
</feature>
<comment type="caution">
    <text evidence="1">The sequence shown here is derived from an EMBL/GenBank/DDBJ whole genome shotgun (WGS) entry which is preliminary data.</text>
</comment>
<accession>A0A414AUP2</accession>
<reference evidence="1 2" key="1">
    <citation type="submission" date="2018-08" db="EMBL/GenBank/DDBJ databases">
        <title>A genome reference for cultivated species of the human gut microbiota.</title>
        <authorList>
            <person name="Zou Y."/>
            <person name="Xue W."/>
            <person name="Luo G."/>
        </authorList>
    </citation>
    <scope>NUCLEOTIDE SEQUENCE [LARGE SCALE GENOMIC DNA]</scope>
    <source>
        <strain evidence="1 2">AM35-14</strain>
    </source>
</reference>
<evidence type="ECO:0000313" key="1">
    <source>
        <dbReference type="EMBL" id="RHC55326.1"/>
    </source>
</evidence>
<gene>
    <name evidence="1" type="ORF">DW839_15555</name>
</gene>
<organism evidence="1 2">
    <name type="scientific">Enterocloster bolteae</name>
    <dbReference type="NCBI Taxonomy" id="208479"/>
    <lineage>
        <taxon>Bacteria</taxon>
        <taxon>Bacillati</taxon>
        <taxon>Bacillota</taxon>
        <taxon>Clostridia</taxon>
        <taxon>Lachnospirales</taxon>
        <taxon>Lachnospiraceae</taxon>
        <taxon>Enterocloster</taxon>
    </lineage>
</organism>
<protein>
    <submittedName>
        <fullName evidence="1">Uncharacterized protein</fullName>
    </submittedName>
</protein>